<dbReference type="AlphaFoldDB" id="A0ABD0KIP8"/>
<dbReference type="InterPro" id="IPR006047">
    <property type="entry name" value="GH13_cat_dom"/>
</dbReference>
<dbReference type="GO" id="GO:0004556">
    <property type="term" value="F:alpha-amylase activity"/>
    <property type="evidence" value="ECO:0007669"/>
    <property type="project" value="UniProtKB-UniRule"/>
</dbReference>
<dbReference type="Gene3D" id="3.20.20.80">
    <property type="entry name" value="Glycosidases"/>
    <property type="match status" value="1"/>
</dbReference>
<sequence length="304" mass="34641">MLVVSCLSQYRDPHCGGRQVIVELFQWTWDDVAAECETFLGPKQFCGVQVSPPSEHVVVTSPPGPWWEQYQPVSYRVDSRSGTEAEFRDMIRRCGSVDVRIYVDAVLNNMAEIGRYGKGIAGSSFDSDFRQFGAVPYNVSDFNDASRCPSADGFVHNFNDAEEVRNCSYMGFTYLDQSREDVQVKIASYLNHLIDLGVAGFRVDKAKFMWPQDIAAIQRRVKDLPEGGRTFFVQHVTNYGHDGVNASEYRDLGYVTEFRYATALATAFTQVKLYVDATVWFSLCHLFQELLLLMEMDQTWLRFP</sequence>
<comment type="similarity">
    <text evidence="4 10">Belongs to the glycosyl hydrolase 13 family.</text>
</comment>
<comment type="cofactor">
    <cofactor evidence="2">
        <name>Ca(2+)</name>
        <dbReference type="ChEBI" id="CHEBI:29108"/>
    </cofactor>
</comment>
<evidence type="ECO:0000256" key="2">
    <source>
        <dbReference type="ARBA" id="ARBA00001913"/>
    </source>
</evidence>
<evidence type="ECO:0000256" key="7">
    <source>
        <dbReference type="ARBA" id="ARBA00023214"/>
    </source>
</evidence>
<keyword evidence="8 11" id="KW-0119">Carbohydrate metabolism</keyword>
<dbReference type="InterPro" id="IPR017853">
    <property type="entry name" value="GH"/>
</dbReference>
<keyword evidence="9 11" id="KW-0326">Glycosidase</keyword>
<dbReference type="Pfam" id="PF00128">
    <property type="entry name" value="Alpha-amylase"/>
    <property type="match status" value="1"/>
</dbReference>
<reference evidence="13 14" key="1">
    <citation type="journal article" date="2023" name="Sci. Data">
        <title>Genome assembly of the Korean intertidal mud-creeper Batillaria attramentaria.</title>
        <authorList>
            <person name="Patra A.K."/>
            <person name="Ho P.T."/>
            <person name="Jun S."/>
            <person name="Lee S.J."/>
            <person name="Kim Y."/>
            <person name="Won Y.J."/>
        </authorList>
    </citation>
    <scope>NUCLEOTIDE SEQUENCE [LARGE SCALE GENOMIC DNA]</scope>
    <source>
        <strain evidence="13">Wonlab-2016</strain>
    </source>
</reference>
<evidence type="ECO:0000256" key="4">
    <source>
        <dbReference type="ARBA" id="ARBA00008061"/>
    </source>
</evidence>
<feature type="domain" description="Glycosyl hydrolase family 13 catalytic" evidence="12">
    <location>
        <begin position="19"/>
        <end position="304"/>
    </location>
</feature>
<dbReference type="SUPFAM" id="SSF51445">
    <property type="entry name" value="(Trans)glycosidases"/>
    <property type="match status" value="1"/>
</dbReference>
<comment type="cofactor">
    <cofactor evidence="3">
        <name>chloride</name>
        <dbReference type="ChEBI" id="CHEBI:17996"/>
    </cofactor>
</comment>
<comment type="caution">
    <text evidence="13">The sequence shown here is derived from an EMBL/GenBank/DDBJ whole genome shotgun (WGS) entry which is preliminary data.</text>
</comment>
<dbReference type="InterPro" id="IPR006046">
    <property type="entry name" value="Alpha_amylase"/>
</dbReference>
<evidence type="ECO:0000256" key="10">
    <source>
        <dbReference type="RuleBase" id="RU003615"/>
    </source>
</evidence>
<keyword evidence="7" id="KW-0868">Chloride</keyword>
<keyword evidence="6 11" id="KW-0378">Hydrolase</keyword>
<evidence type="ECO:0000256" key="6">
    <source>
        <dbReference type="ARBA" id="ARBA00022801"/>
    </source>
</evidence>
<comment type="catalytic activity">
    <reaction evidence="1 11">
        <text>Endohydrolysis of (1-&gt;4)-alpha-D-glucosidic linkages in polysaccharides containing three or more (1-&gt;4)-alpha-linked D-glucose units.</text>
        <dbReference type="EC" id="3.2.1.1"/>
    </reaction>
</comment>
<proteinExistence type="inferred from homology"/>
<dbReference type="EC" id="3.2.1.1" evidence="5 11"/>
<evidence type="ECO:0000313" key="14">
    <source>
        <dbReference type="Proteomes" id="UP001519460"/>
    </source>
</evidence>
<evidence type="ECO:0000256" key="5">
    <source>
        <dbReference type="ARBA" id="ARBA00012595"/>
    </source>
</evidence>
<dbReference type="PANTHER" id="PTHR43447">
    <property type="entry name" value="ALPHA-AMYLASE"/>
    <property type="match status" value="1"/>
</dbReference>
<gene>
    <name evidence="13" type="ORF">BaRGS_00021762</name>
</gene>
<organism evidence="13 14">
    <name type="scientific">Batillaria attramentaria</name>
    <dbReference type="NCBI Taxonomy" id="370345"/>
    <lineage>
        <taxon>Eukaryota</taxon>
        <taxon>Metazoa</taxon>
        <taxon>Spiralia</taxon>
        <taxon>Lophotrochozoa</taxon>
        <taxon>Mollusca</taxon>
        <taxon>Gastropoda</taxon>
        <taxon>Caenogastropoda</taxon>
        <taxon>Sorbeoconcha</taxon>
        <taxon>Cerithioidea</taxon>
        <taxon>Batillariidae</taxon>
        <taxon>Batillaria</taxon>
    </lineage>
</organism>
<evidence type="ECO:0000256" key="9">
    <source>
        <dbReference type="ARBA" id="ARBA00023295"/>
    </source>
</evidence>
<keyword evidence="14" id="KW-1185">Reference proteome</keyword>
<accession>A0ABD0KIP8</accession>
<evidence type="ECO:0000256" key="8">
    <source>
        <dbReference type="ARBA" id="ARBA00023277"/>
    </source>
</evidence>
<protein>
    <recommendedName>
        <fullName evidence="5 11">Alpha-amylase</fullName>
        <ecNumber evidence="5 11">3.2.1.1</ecNumber>
    </recommendedName>
</protein>
<evidence type="ECO:0000256" key="11">
    <source>
        <dbReference type="RuleBase" id="RU361134"/>
    </source>
</evidence>
<dbReference type="EMBL" id="JACVVK020000171">
    <property type="protein sequence ID" value="KAK7486946.1"/>
    <property type="molecule type" value="Genomic_DNA"/>
</dbReference>
<evidence type="ECO:0000259" key="12">
    <source>
        <dbReference type="SMART" id="SM00642"/>
    </source>
</evidence>
<evidence type="ECO:0000256" key="3">
    <source>
        <dbReference type="ARBA" id="ARBA00001923"/>
    </source>
</evidence>
<dbReference type="PRINTS" id="PR00110">
    <property type="entry name" value="ALPHAAMYLASE"/>
</dbReference>
<evidence type="ECO:0000313" key="13">
    <source>
        <dbReference type="EMBL" id="KAK7486946.1"/>
    </source>
</evidence>
<evidence type="ECO:0000256" key="1">
    <source>
        <dbReference type="ARBA" id="ARBA00000548"/>
    </source>
</evidence>
<dbReference type="SMART" id="SM00642">
    <property type="entry name" value="Aamy"/>
    <property type="match status" value="1"/>
</dbReference>
<name>A0ABD0KIP8_9CAEN</name>
<dbReference type="Proteomes" id="UP001519460">
    <property type="component" value="Unassembled WGS sequence"/>
</dbReference>